<evidence type="ECO:0000256" key="2">
    <source>
        <dbReference type="ARBA" id="ARBA00022722"/>
    </source>
</evidence>
<keyword evidence="4 6" id="KW-0378">Hydrolase</keyword>
<keyword evidence="3 6" id="KW-0479">Metal-binding</keyword>
<organism evidence="8 9">
    <name type="scientific">Goodfellowiella coeruleoviolacea</name>
    <dbReference type="NCBI Taxonomy" id="334858"/>
    <lineage>
        <taxon>Bacteria</taxon>
        <taxon>Bacillati</taxon>
        <taxon>Actinomycetota</taxon>
        <taxon>Actinomycetes</taxon>
        <taxon>Pseudonocardiales</taxon>
        <taxon>Pseudonocardiaceae</taxon>
        <taxon>Goodfellowiella</taxon>
    </lineage>
</organism>
<keyword evidence="9" id="KW-1185">Reference proteome</keyword>
<dbReference type="SUPFAM" id="SSF88723">
    <property type="entry name" value="PIN domain-like"/>
    <property type="match status" value="1"/>
</dbReference>
<feature type="binding site" evidence="6">
    <location>
        <position position="105"/>
    </location>
    <ligand>
        <name>Mg(2+)</name>
        <dbReference type="ChEBI" id="CHEBI:18420"/>
    </ligand>
</feature>
<comment type="cofactor">
    <cofactor evidence="6">
        <name>Mg(2+)</name>
        <dbReference type="ChEBI" id="CHEBI:18420"/>
    </cofactor>
</comment>
<evidence type="ECO:0000256" key="5">
    <source>
        <dbReference type="ARBA" id="ARBA00022842"/>
    </source>
</evidence>
<evidence type="ECO:0000259" key="7">
    <source>
        <dbReference type="Pfam" id="PF01850"/>
    </source>
</evidence>
<keyword evidence="2 6" id="KW-0540">Nuclease</keyword>
<protein>
    <recommendedName>
        <fullName evidence="6">Ribonuclease VapC</fullName>
        <shortName evidence="6">RNase VapC</shortName>
        <ecNumber evidence="6">3.1.-.-</ecNumber>
    </recommendedName>
    <alternativeName>
        <fullName evidence="6">Toxin VapC</fullName>
    </alternativeName>
</protein>
<comment type="similarity">
    <text evidence="6">Belongs to the PINc/VapC protein family.</text>
</comment>
<dbReference type="Proteomes" id="UP001206128">
    <property type="component" value="Unassembled WGS sequence"/>
</dbReference>
<dbReference type="InterPro" id="IPR002716">
    <property type="entry name" value="PIN_dom"/>
</dbReference>
<dbReference type="RefSeq" id="WP_253770595.1">
    <property type="nucleotide sequence ID" value="NZ_JAMTCK010000005.1"/>
</dbReference>
<keyword evidence="5 6" id="KW-0460">Magnesium</keyword>
<comment type="function">
    <text evidence="6">Toxic component of a toxin-antitoxin (TA) system. An RNase.</text>
</comment>
<dbReference type="CDD" id="cd18692">
    <property type="entry name" value="PIN_VapC-like"/>
    <property type="match status" value="1"/>
</dbReference>
<comment type="caution">
    <text evidence="8">The sequence shown here is derived from an EMBL/GenBank/DDBJ whole genome shotgun (WGS) entry which is preliminary data.</text>
</comment>
<gene>
    <name evidence="6" type="primary">vapC</name>
    <name evidence="8" type="ORF">LX83_002479</name>
</gene>
<dbReference type="Gene3D" id="3.40.50.1010">
    <property type="entry name" value="5'-nuclease"/>
    <property type="match status" value="1"/>
</dbReference>
<dbReference type="HAMAP" id="MF_00265">
    <property type="entry name" value="VapC_Nob1"/>
    <property type="match status" value="1"/>
</dbReference>
<name>A0AAE3KES0_9PSEU</name>
<dbReference type="GO" id="GO:0090729">
    <property type="term" value="F:toxin activity"/>
    <property type="evidence" value="ECO:0007669"/>
    <property type="project" value="UniProtKB-KW"/>
</dbReference>
<dbReference type="InterPro" id="IPR029060">
    <property type="entry name" value="PIN-like_dom_sf"/>
</dbReference>
<keyword evidence="6" id="KW-0800">Toxin</keyword>
<evidence type="ECO:0000256" key="6">
    <source>
        <dbReference type="HAMAP-Rule" id="MF_00265"/>
    </source>
</evidence>
<sequence length="141" mass="15882">MTGLPRVFVDTNILVYAEDKTNQAHHQTAKALLRELWDTGTGALSTQVLQEFYAVVTRKLRPPLPRAEARRLVADYSEWCVVDTDALLIISASRLEEDHTLAFWDALVVEAALRAGATELLSEDLQHGRRFGPLVVRNPFR</sequence>
<accession>A0AAE3KES0</accession>
<evidence type="ECO:0000313" key="8">
    <source>
        <dbReference type="EMBL" id="MCP2165621.1"/>
    </source>
</evidence>
<feature type="domain" description="PIN" evidence="7">
    <location>
        <begin position="7"/>
        <end position="125"/>
    </location>
</feature>
<dbReference type="EMBL" id="JAMTCK010000005">
    <property type="protein sequence ID" value="MCP2165621.1"/>
    <property type="molecule type" value="Genomic_DNA"/>
</dbReference>
<dbReference type="GO" id="GO:0000287">
    <property type="term" value="F:magnesium ion binding"/>
    <property type="evidence" value="ECO:0007669"/>
    <property type="project" value="UniProtKB-UniRule"/>
</dbReference>
<evidence type="ECO:0000313" key="9">
    <source>
        <dbReference type="Proteomes" id="UP001206128"/>
    </source>
</evidence>
<evidence type="ECO:0000256" key="1">
    <source>
        <dbReference type="ARBA" id="ARBA00022649"/>
    </source>
</evidence>
<feature type="binding site" evidence="6">
    <location>
        <position position="10"/>
    </location>
    <ligand>
        <name>Mg(2+)</name>
        <dbReference type="ChEBI" id="CHEBI:18420"/>
    </ligand>
</feature>
<dbReference type="InterPro" id="IPR022907">
    <property type="entry name" value="VapC_family"/>
</dbReference>
<reference evidence="8" key="1">
    <citation type="submission" date="2022-06" db="EMBL/GenBank/DDBJ databases">
        <title>Genomic Encyclopedia of Archaeal and Bacterial Type Strains, Phase II (KMG-II): from individual species to whole genera.</title>
        <authorList>
            <person name="Goeker M."/>
        </authorList>
    </citation>
    <scope>NUCLEOTIDE SEQUENCE</scope>
    <source>
        <strain evidence="8">DSM 43935</strain>
    </source>
</reference>
<dbReference type="GO" id="GO:0004540">
    <property type="term" value="F:RNA nuclease activity"/>
    <property type="evidence" value="ECO:0007669"/>
    <property type="project" value="InterPro"/>
</dbReference>
<dbReference type="AlphaFoldDB" id="A0AAE3KES0"/>
<evidence type="ECO:0000256" key="4">
    <source>
        <dbReference type="ARBA" id="ARBA00022801"/>
    </source>
</evidence>
<dbReference type="GO" id="GO:0016787">
    <property type="term" value="F:hydrolase activity"/>
    <property type="evidence" value="ECO:0007669"/>
    <property type="project" value="UniProtKB-KW"/>
</dbReference>
<dbReference type="EC" id="3.1.-.-" evidence="6"/>
<dbReference type="Pfam" id="PF01850">
    <property type="entry name" value="PIN"/>
    <property type="match status" value="1"/>
</dbReference>
<keyword evidence="1 6" id="KW-1277">Toxin-antitoxin system</keyword>
<proteinExistence type="inferred from homology"/>
<evidence type="ECO:0000256" key="3">
    <source>
        <dbReference type="ARBA" id="ARBA00022723"/>
    </source>
</evidence>